<feature type="domain" description="CdaR GGDEF-like" evidence="1">
    <location>
        <begin position="169"/>
        <end position="253"/>
    </location>
</feature>
<gene>
    <name evidence="2" type="ORF">SAMN02745118_00613</name>
</gene>
<organism evidence="2 3">
    <name type="scientific">Selenihalanaerobacter shriftii</name>
    <dbReference type="NCBI Taxonomy" id="142842"/>
    <lineage>
        <taxon>Bacteria</taxon>
        <taxon>Bacillati</taxon>
        <taxon>Bacillota</taxon>
        <taxon>Clostridia</taxon>
        <taxon>Halanaerobiales</taxon>
        <taxon>Halobacteroidaceae</taxon>
        <taxon>Selenihalanaerobacter</taxon>
    </lineage>
</organism>
<dbReference type="Proteomes" id="UP000190625">
    <property type="component" value="Unassembled WGS sequence"/>
</dbReference>
<protein>
    <recommendedName>
        <fullName evidence="1">CdaR GGDEF-like domain-containing protein</fullName>
    </recommendedName>
</protein>
<evidence type="ECO:0000313" key="2">
    <source>
        <dbReference type="EMBL" id="SJZ37519.1"/>
    </source>
</evidence>
<keyword evidence="3" id="KW-1185">Reference proteome</keyword>
<proteinExistence type="predicted"/>
<dbReference type="STRING" id="142842.SAMN02745118_00613"/>
<sequence length="258" mass="30859">MDKLDELILLQRKYQNVLLNDGGIRTLCNTLIEQINNPVFILDRYRKGVLYVDRDLSKEWDFYTYLEEKELKEQEDSFTRHGLQFERRVHHWQDQKNTEVQVKLKQEDEVLGFLIILEKDPLKKSDYLAIMQGAYALALKLHQNALIQNLAQRCSNELIDDFLNGRFKEKDELVERGELAGWDLTIPYQLFVLQIDFQRRNKKDQQSGSFYFYEMKERIMHDLNRIINNSISRESIVFAYDDDIILLVNYSHQTEEIK</sequence>
<accession>A0A1T4K517</accession>
<evidence type="ECO:0000313" key="3">
    <source>
        <dbReference type="Proteomes" id="UP000190625"/>
    </source>
</evidence>
<dbReference type="EMBL" id="FUWM01000005">
    <property type="protein sequence ID" value="SJZ37519.1"/>
    <property type="molecule type" value="Genomic_DNA"/>
</dbReference>
<dbReference type="InterPro" id="IPR041522">
    <property type="entry name" value="CdaR_GGDEF"/>
</dbReference>
<dbReference type="Pfam" id="PF17853">
    <property type="entry name" value="GGDEF_2"/>
    <property type="match status" value="1"/>
</dbReference>
<name>A0A1T4K517_9FIRM</name>
<reference evidence="3" key="1">
    <citation type="submission" date="2017-02" db="EMBL/GenBank/DDBJ databases">
        <authorList>
            <person name="Varghese N."/>
            <person name="Submissions S."/>
        </authorList>
    </citation>
    <scope>NUCLEOTIDE SEQUENCE [LARGE SCALE GENOMIC DNA]</scope>
    <source>
        <strain evidence="3">ATCC BAA-73</strain>
    </source>
</reference>
<dbReference type="AlphaFoldDB" id="A0A1T4K517"/>
<evidence type="ECO:0000259" key="1">
    <source>
        <dbReference type="Pfam" id="PF17853"/>
    </source>
</evidence>